<sequence length="106" mass="11957">MSERNLGEESESSKERLEVKNEKCFLLPVSPSNRDLKSLALKSLLPPHPQQSSFIDHGSLSTSLDTTTEWTRKVPKQPLPVDERAPEKPLQRFPGRHSLILPPTAF</sequence>
<gene>
    <name evidence="2" type="ORF">P7K49_020170</name>
</gene>
<feature type="region of interest" description="Disordered" evidence="1">
    <location>
        <begin position="65"/>
        <end position="106"/>
    </location>
</feature>
<dbReference type="Proteomes" id="UP001266305">
    <property type="component" value="Unassembled WGS sequence"/>
</dbReference>
<dbReference type="EMBL" id="JASSZA010000009">
    <property type="protein sequence ID" value="KAK2102503.1"/>
    <property type="molecule type" value="Genomic_DNA"/>
</dbReference>
<feature type="compositionally biased region" description="Basic and acidic residues" evidence="1">
    <location>
        <begin position="81"/>
        <end position="90"/>
    </location>
</feature>
<comment type="caution">
    <text evidence="2">The sequence shown here is derived from an EMBL/GenBank/DDBJ whole genome shotgun (WGS) entry which is preliminary data.</text>
</comment>
<proteinExistence type="predicted"/>
<evidence type="ECO:0000313" key="2">
    <source>
        <dbReference type="EMBL" id="KAK2102503.1"/>
    </source>
</evidence>
<reference evidence="2 3" key="1">
    <citation type="submission" date="2023-05" db="EMBL/GenBank/DDBJ databases">
        <title>B98-5 Cell Line De Novo Hybrid Assembly: An Optical Mapping Approach.</title>
        <authorList>
            <person name="Kananen K."/>
            <person name="Auerbach J.A."/>
            <person name="Kautto E."/>
            <person name="Blachly J.S."/>
        </authorList>
    </citation>
    <scope>NUCLEOTIDE SEQUENCE [LARGE SCALE GENOMIC DNA]</scope>
    <source>
        <strain evidence="2">B95-8</strain>
        <tissue evidence="2">Cell line</tissue>
    </source>
</reference>
<protein>
    <submittedName>
        <fullName evidence="2">Uncharacterized protein</fullName>
    </submittedName>
</protein>
<evidence type="ECO:0000256" key="1">
    <source>
        <dbReference type="SAM" id="MobiDB-lite"/>
    </source>
</evidence>
<keyword evidence="3" id="KW-1185">Reference proteome</keyword>
<name>A0ABQ9V1A2_SAGOE</name>
<organism evidence="2 3">
    <name type="scientific">Saguinus oedipus</name>
    <name type="common">Cotton-top tamarin</name>
    <name type="synonym">Oedipomidas oedipus</name>
    <dbReference type="NCBI Taxonomy" id="9490"/>
    <lineage>
        <taxon>Eukaryota</taxon>
        <taxon>Metazoa</taxon>
        <taxon>Chordata</taxon>
        <taxon>Craniata</taxon>
        <taxon>Vertebrata</taxon>
        <taxon>Euteleostomi</taxon>
        <taxon>Mammalia</taxon>
        <taxon>Eutheria</taxon>
        <taxon>Euarchontoglires</taxon>
        <taxon>Primates</taxon>
        <taxon>Haplorrhini</taxon>
        <taxon>Platyrrhini</taxon>
        <taxon>Cebidae</taxon>
        <taxon>Callitrichinae</taxon>
        <taxon>Saguinus</taxon>
    </lineage>
</organism>
<evidence type="ECO:0000313" key="3">
    <source>
        <dbReference type="Proteomes" id="UP001266305"/>
    </source>
</evidence>
<accession>A0ABQ9V1A2</accession>